<dbReference type="Pfam" id="PF11901">
    <property type="entry name" value="DM9"/>
    <property type="match status" value="2"/>
</dbReference>
<dbReference type="EMBL" id="KN823521">
    <property type="protein sequence ID" value="KIO16602.1"/>
    <property type="molecule type" value="Genomic_DNA"/>
</dbReference>
<dbReference type="SMART" id="SM00696">
    <property type="entry name" value="DM9"/>
    <property type="match status" value="1"/>
</dbReference>
<dbReference type="AlphaFoldDB" id="A0A0C3L4R5"/>
<proteinExistence type="predicted"/>
<accession>A0A0C3L4R5</accession>
<dbReference type="OrthoDB" id="2142040at2759"/>
<reference evidence="2 3" key="1">
    <citation type="submission" date="2014-04" db="EMBL/GenBank/DDBJ databases">
        <authorList>
            <consortium name="DOE Joint Genome Institute"/>
            <person name="Kuo A."/>
            <person name="Girlanda M."/>
            <person name="Perotto S."/>
            <person name="Kohler A."/>
            <person name="Nagy L.G."/>
            <person name="Floudas D."/>
            <person name="Copeland A."/>
            <person name="Barry K.W."/>
            <person name="Cichocki N."/>
            <person name="Veneault-Fourrey C."/>
            <person name="LaButti K."/>
            <person name="Lindquist E.A."/>
            <person name="Lipzen A."/>
            <person name="Lundell T."/>
            <person name="Morin E."/>
            <person name="Murat C."/>
            <person name="Sun H."/>
            <person name="Tunlid A."/>
            <person name="Henrissat B."/>
            <person name="Grigoriev I.V."/>
            <person name="Hibbett D.S."/>
            <person name="Martin F."/>
            <person name="Nordberg H.P."/>
            <person name="Cantor M.N."/>
            <person name="Hua S.X."/>
        </authorList>
    </citation>
    <scope>NUCLEOTIDE SEQUENCE [LARGE SCALE GENOMIC DNA]</scope>
    <source>
        <strain evidence="2 3">MUT 4182</strain>
    </source>
</reference>
<evidence type="ECO:0000256" key="1">
    <source>
        <dbReference type="SAM" id="MobiDB-lite"/>
    </source>
</evidence>
<sequence>MDAEQDCLFTGTGDFTCHQFIRSVRELALKAQKQRDDDWMADNASILFDGEALKWFESLDDDVQTDWKRLRRALLARFAQPAYEEAPPRPDQNPQHNSMELKGESESECQEFVSQIRKRAVAEGKENDSEWMVRLAFPCFLGKALKWHASLSIDVQSSWRCLERAILLDFPHTPTSVISPARIQVNDWYSFVPPSSSLQSIRSHTDWINQARERRKIYELSNNKSIPCWLLIESQKDIPNNAIRTGTDVSGNPLYSVRSWYKDVGLLVGKCGPHLSGGAYVALNSEEISKIYPFEILVGDPSHFKWVAIPEKPKDERAVAPSPFIGVEAGLENGIRHRATFITQIWLDNSWQPGKVHSGDLAKNERSAFVFTGKDKEECRAFIREIRLRASEEGKDDDSSWKHRLASPCFAGNALEWHASLPQDVRNSWHRLEKAVLVDYPLAPLQTISPARIFVEKWSISVPPSASLQHINAREDWICQATERRRMYREVKDNSTPCWLLVETEKDIPEVALITGFESSGEPLYSARAWVDGKGLIVGKCGRHISGAGLPINSIEIQGVTPFEVLVGDPSHFYWVAVLSQTEKPNPITHQPFAGVDAGVEMSNRHRATFISQFRHEGDLCPGKIHSTHPTGEIGKGGQEHWLETHNARLLAWAN</sequence>
<dbReference type="InterPro" id="IPR006616">
    <property type="entry name" value="DM9_repeat"/>
</dbReference>
<dbReference type="STRING" id="1051891.A0A0C3L4R5"/>
<protein>
    <submittedName>
        <fullName evidence="2">Uncharacterized protein</fullName>
    </submittedName>
</protein>
<dbReference type="PANTHER" id="PTHR31649:SF1">
    <property type="entry name" value="FARNESOIC ACID O-METHYL TRANSFERASE DOMAIN-CONTAINING PROTEIN"/>
    <property type="match status" value="1"/>
</dbReference>
<keyword evidence="3" id="KW-1185">Reference proteome</keyword>
<dbReference type="HOGENOM" id="CLU_418680_0_0_1"/>
<organism evidence="2 3">
    <name type="scientific">Tulasnella calospora MUT 4182</name>
    <dbReference type="NCBI Taxonomy" id="1051891"/>
    <lineage>
        <taxon>Eukaryota</taxon>
        <taxon>Fungi</taxon>
        <taxon>Dikarya</taxon>
        <taxon>Basidiomycota</taxon>
        <taxon>Agaricomycotina</taxon>
        <taxon>Agaricomycetes</taxon>
        <taxon>Cantharellales</taxon>
        <taxon>Tulasnellaceae</taxon>
        <taxon>Tulasnella</taxon>
    </lineage>
</organism>
<name>A0A0C3L4R5_9AGAM</name>
<gene>
    <name evidence="2" type="ORF">M407DRAFT_33747</name>
</gene>
<reference evidence="3" key="2">
    <citation type="submission" date="2015-01" db="EMBL/GenBank/DDBJ databases">
        <title>Evolutionary Origins and Diversification of the Mycorrhizal Mutualists.</title>
        <authorList>
            <consortium name="DOE Joint Genome Institute"/>
            <consortium name="Mycorrhizal Genomics Consortium"/>
            <person name="Kohler A."/>
            <person name="Kuo A."/>
            <person name="Nagy L.G."/>
            <person name="Floudas D."/>
            <person name="Copeland A."/>
            <person name="Barry K.W."/>
            <person name="Cichocki N."/>
            <person name="Veneault-Fourrey C."/>
            <person name="LaButti K."/>
            <person name="Lindquist E.A."/>
            <person name="Lipzen A."/>
            <person name="Lundell T."/>
            <person name="Morin E."/>
            <person name="Murat C."/>
            <person name="Riley R."/>
            <person name="Ohm R."/>
            <person name="Sun H."/>
            <person name="Tunlid A."/>
            <person name="Henrissat B."/>
            <person name="Grigoriev I.V."/>
            <person name="Hibbett D.S."/>
            <person name="Martin F."/>
        </authorList>
    </citation>
    <scope>NUCLEOTIDE SEQUENCE [LARGE SCALE GENOMIC DNA]</scope>
    <source>
        <strain evidence="3">MUT 4182</strain>
    </source>
</reference>
<dbReference type="PANTHER" id="PTHR31649">
    <property type="entry name" value="AGAP009604-PA"/>
    <property type="match status" value="1"/>
</dbReference>
<evidence type="ECO:0000313" key="3">
    <source>
        <dbReference type="Proteomes" id="UP000054248"/>
    </source>
</evidence>
<feature type="region of interest" description="Disordered" evidence="1">
    <location>
        <begin position="83"/>
        <end position="102"/>
    </location>
</feature>
<dbReference type="Proteomes" id="UP000054248">
    <property type="component" value="Unassembled WGS sequence"/>
</dbReference>
<evidence type="ECO:0000313" key="2">
    <source>
        <dbReference type="EMBL" id="KIO16602.1"/>
    </source>
</evidence>